<dbReference type="AlphaFoldDB" id="A0A1B6CP25"/>
<keyword evidence="2" id="KW-0808">Transferase</keyword>
<dbReference type="GO" id="GO:0016279">
    <property type="term" value="F:protein-lysine N-methyltransferase activity"/>
    <property type="evidence" value="ECO:0007669"/>
    <property type="project" value="TreeGrafter"/>
</dbReference>
<evidence type="ECO:0000256" key="1">
    <source>
        <dbReference type="ARBA" id="ARBA00022603"/>
    </source>
</evidence>
<proteinExistence type="inferred from homology"/>
<dbReference type="PANTHER" id="PTHR43648">
    <property type="entry name" value="ELECTRON TRANSFER FLAVOPROTEIN BETA SUBUNIT LYSINE METHYLTRANSFERASE"/>
    <property type="match status" value="1"/>
</dbReference>
<feature type="compositionally biased region" description="Basic residues" evidence="6">
    <location>
        <begin position="289"/>
        <end position="310"/>
    </location>
</feature>
<sequence length="322" mass="37446">NVILVDCNIPKRRKLYRNKWLKKYNKWREVIKNHTEVTTEDNLTPEIKLRLITPSCTLWNADTRESPFKNIPYFGFYWAGGQGLSRYILDHPNVVEGLRVLDLGSGCGATAIAAAKAGAKSVTANDIDPIACMAIKLNAQINKVNLDISKNNFLINPESRWDVFLLGNMLCEKNESDSLVKWMNKMIRFGKQVLIGDPGRDFVKLFKGLNKLAEYSLPKHTLEMHAEFKKVKVFKMRPKKMVTTKNPKYLAISPKFVMQTNAEEPLFKFKLPKDVRNEVAKLERDERLKHKNRRTYRPRNKLNNRNRKKKKSILFEWPPPLY</sequence>
<gene>
    <name evidence="7" type="ORF">g.4946</name>
</gene>
<accession>A0A1B6CP25</accession>
<comment type="similarity">
    <text evidence="3">Belongs to the methyltransferase superfamily. ETFBKMT family.</text>
</comment>
<evidence type="ECO:0000256" key="4">
    <source>
        <dbReference type="ARBA" id="ARBA00041867"/>
    </source>
</evidence>
<evidence type="ECO:0000256" key="2">
    <source>
        <dbReference type="ARBA" id="ARBA00022679"/>
    </source>
</evidence>
<dbReference type="GO" id="GO:0005759">
    <property type="term" value="C:mitochondrial matrix"/>
    <property type="evidence" value="ECO:0007669"/>
    <property type="project" value="TreeGrafter"/>
</dbReference>
<dbReference type="SUPFAM" id="SSF53335">
    <property type="entry name" value="S-adenosyl-L-methionine-dependent methyltransferases"/>
    <property type="match status" value="1"/>
</dbReference>
<reference evidence="7" key="1">
    <citation type="submission" date="2015-12" db="EMBL/GenBank/DDBJ databases">
        <title>De novo transcriptome assembly of four potential Pierce s Disease insect vectors from Arizona vineyards.</title>
        <authorList>
            <person name="Tassone E.E."/>
        </authorList>
    </citation>
    <scope>NUCLEOTIDE SEQUENCE</scope>
</reference>
<dbReference type="Pfam" id="PF06325">
    <property type="entry name" value="PrmA"/>
    <property type="match status" value="1"/>
</dbReference>
<dbReference type="CDD" id="cd02440">
    <property type="entry name" value="AdoMet_MTases"/>
    <property type="match status" value="1"/>
</dbReference>
<protein>
    <recommendedName>
        <fullName evidence="5">ETFB lysine methyltransferase</fullName>
    </recommendedName>
    <alternativeName>
        <fullName evidence="4">Protein N-lysine methyltransferase METTL20</fullName>
    </alternativeName>
</protein>
<dbReference type="Gene3D" id="3.40.50.150">
    <property type="entry name" value="Vaccinia Virus protein VP39"/>
    <property type="match status" value="1"/>
</dbReference>
<dbReference type="InterPro" id="IPR029063">
    <property type="entry name" value="SAM-dependent_MTases_sf"/>
</dbReference>
<evidence type="ECO:0000256" key="3">
    <source>
        <dbReference type="ARBA" id="ARBA00037932"/>
    </source>
</evidence>
<evidence type="ECO:0000313" key="7">
    <source>
        <dbReference type="EMBL" id="JAS15131.1"/>
    </source>
</evidence>
<dbReference type="InterPro" id="IPR050078">
    <property type="entry name" value="Ribosomal_L11_MeTrfase_PrmA"/>
</dbReference>
<dbReference type="EMBL" id="GEDC01022167">
    <property type="protein sequence ID" value="JAS15131.1"/>
    <property type="molecule type" value="Transcribed_RNA"/>
</dbReference>
<keyword evidence="1" id="KW-0489">Methyltransferase</keyword>
<organism evidence="7">
    <name type="scientific">Clastoptera arizonana</name>
    <name type="common">Arizona spittle bug</name>
    <dbReference type="NCBI Taxonomy" id="38151"/>
    <lineage>
        <taxon>Eukaryota</taxon>
        <taxon>Metazoa</taxon>
        <taxon>Ecdysozoa</taxon>
        <taxon>Arthropoda</taxon>
        <taxon>Hexapoda</taxon>
        <taxon>Insecta</taxon>
        <taxon>Pterygota</taxon>
        <taxon>Neoptera</taxon>
        <taxon>Paraneoptera</taxon>
        <taxon>Hemiptera</taxon>
        <taxon>Auchenorrhyncha</taxon>
        <taxon>Cercopoidea</taxon>
        <taxon>Clastopteridae</taxon>
        <taxon>Clastoptera</taxon>
    </lineage>
</organism>
<dbReference type="GO" id="GO:0032259">
    <property type="term" value="P:methylation"/>
    <property type="evidence" value="ECO:0007669"/>
    <property type="project" value="UniProtKB-KW"/>
</dbReference>
<name>A0A1B6CP25_9HEMI</name>
<feature type="region of interest" description="Disordered" evidence="6">
    <location>
        <begin position="287"/>
        <end position="310"/>
    </location>
</feature>
<evidence type="ECO:0000256" key="5">
    <source>
        <dbReference type="ARBA" id="ARBA00042266"/>
    </source>
</evidence>
<evidence type="ECO:0000256" key="6">
    <source>
        <dbReference type="SAM" id="MobiDB-lite"/>
    </source>
</evidence>
<feature type="non-terminal residue" evidence="7">
    <location>
        <position position="1"/>
    </location>
</feature>
<dbReference type="PANTHER" id="PTHR43648:SF1">
    <property type="entry name" value="ELECTRON TRANSFER FLAVOPROTEIN BETA SUBUNIT LYSINE METHYLTRANSFERASE"/>
    <property type="match status" value="1"/>
</dbReference>